<dbReference type="EMBL" id="CP033367">
    <property type="protein sequence ID" value="QKD03859.1"/>
    <property type="molecule type" value="Genomic_DNA"/>
</dbReference>
<dbReference type="AlphaFoldDB" id="A0A6M7WTA8"/>
<sequence length="213" mass="21801">MMLHNRVRGLCVVLAASAVFALSSPAFSQDVTDSHLKAARAAIAAIHATDSFDNILPQAAAALESQLIQKNPDMQELIGKTINDKAIEMASRRADLEKEAALAYAKVFSEKELNDIATFYSSDAGKKLLDSGPAVTRDLIKAADIWQNGLARDLAQQVGETLAAAAKANAPVAPATTAPAAPADDAAPADGAAAPADGTAPADGSAPADGTQN</sequence>
<accession>A0A6M7WTA8</accession>
<feature type="region of interest" description="Disordered" evidence="1">
    <location>
        <begin position="166"/>
        <end position="213"/>
    </location>
</feature>
<evidence type="ECO:0000256" key="1">
    <source>
        <dbReference type="SAM" id="MobiDB-lite"/>
    </source>
</evidence>
<feature type="domain" description="DUF2059" evidence="3">
    <location>
        <begin position="95"/>
        <end position="152"/>
    </location>
</feature>
<keyword evidence="2" id="KW-0732">Signal</keyword>
<feature type="signal peptide" evidence="2">
    <location>
        <begin position="1"/>
        <end position="28"/>
    </location>
</feature>
<dbReference type="Proteomes" id="UP000503017">
    <property type="component" value="Chromosome"/>
</dbReference>
<evidence type="ECO:0000313" key="4">
    <source>
        <dbReference type="EMBL" id="QKD03859.1"/>
    </source>
</evidence>
<protein>
    <submittedName>
        <fullName evidence="4">DUF2059 domain-containing protein</fullName>
    </submittedName>
</protein>
<name>A0A6M7WTA8_RHILI</name>
<dbReference type="Pfam" id="PF09832">
    <property type="entry name" value="DUF2059"/>
    <property type="match status" value="1"/>
</dbReference>
<gene>
    <name evidence="4" type="ORF">EB235_22180</name>
</gene>
<evidence type="ECO:0000256" key="2">
    <source>
        <dbReference type="SAM" id="SignalP"/>
    </source>
</evidence>
<feature type="chain" id="PRO_5027067297" evidence="2">
    <location>
        <begin position="29"/>
        <end position="213"/>
    </location>
</feature>
<evidence type="ECO:0000313" key="5">
    <source>
        <dbReference type="Proteomes" id="UP000503017"/>
    </source>
</evidence>
<organism evidence="4 5">
    <name type="scientific">Mesorhizobium loti R88b</name>
    <dbReference type="NCBI Taxonomy" id="935548"/>
    <lineage>
        <taxon>Bacteria</taxon>
        <taxon>Pseudomonadati</taxon>
        <taxon>Pseudomonadota</taxon>
        <taxon>Alphaproteobacteria</taxon>
        <taxon>Hyphomicrobiales</taxon>
        <taxon>Phyllobacteriaceae</taxon>
        <taxon>Mesorhizobium</taxon>
    </lineage>
</organism>
<dbReference type="InterPro" id="IPR018637">
    <property type="entry name" value="DUF2059"/>
</dbReference>
<reference evidence="4 5" key="1">
    <citation type="submission" date="2018-10" db="EMBL/GenBank/DDBJ databases">
        <authorList>
            <person name="Perry B.J."/>
            <person name="Sullivan J.T."/>
            <person name="Murphy R.J.T."/>
            <person name="Ramsay J.P."/>
            <person name="Ronson C.W."/>
        </authorList>
    </citation>
    <scope>NUCLEOTIDE SEQUENCE [LARGE SCALE GENOMIC DNA]</scope>
    <source>
        <strain evidence="4 5">R88b</strain>
    </source>
</reference>
<dbReference type="RefSeq" id="WP_032925356.1">
    <property type="nucleotide sequence ID" value="NZ_CP033367.1"/>
</dbReference>
<evidence type="ECO:0000259" key="3">
    <source>
        <dbReference type="Pfam" id="PF09832"/>
    </source>
</evidence>
<proteinExistence type="predicted"/>